<dbReference type="Proteomes" id="UP000002640">
    <property type="component" value="Unassembled WGS sequence"/>
</dbReference>
<dbReference type="EMBL" id="JH159159">
    <property type="protein sequence ID" value="EGZ09837.1"/>
    <property type="molecule type" value="Genomic_DNA"/>
</dbReference>
<proteinExistence type="predicted"/>
<reference evidence="1 2" key="1">
    <citation type="journal article" date="2006" name="Science">
        <title>Phytophthora genome sequences uncover evolutionary origins and mechanisms of pathogenesis.</title>
        <authorList>
            <person name="Tyler B.M."/>
            <person name="Tripathy S."/>
            <person name="Zhang X."/>
            <person name="Dehal P."/>
            <person name="Jiang R.H."/>
            <person name="Aerts A."/>
            <person name="Arredondo F.D."/>
            <person name="Baxter L."/>
            <person name="Bensasson D."/>
            <person name="Beynon J.L."/>
            <person name="Chapman J."/>
            <person name="Damasceno C.M."/>
            <person name="Dorrance A.E."/>
            <person name="Dou D."/>
            <person name="Dickerman A.W."/>
            <person name="Dubchak I.L."/>
            <person name="Garbelotto M."/>
            <person name="Gijzen M."/>
            <person name="Gordon S.G."/>
            <person name="Govers F."/>
            <person name="Grunwald N.J."/>
            <person name="Huang W."/>
            <person name="Ivors K.L."/>
            <person name="Jones R.W."/>
            <person name="Kamoun S."/>
            <person name="Krampis K."/>
            <person name="Lamour K.H."/>
            <person name="Lee M.K."/>
            <person name="McDonald W.H."/>
            <person name="Medina M."/>
            <person name="Meijer H.J."/>
            <person name="Nordberg E.K."/>
            <person name="Maclean D.J."/>
            <person name="Ospina-Giraldo M.D."/>
            <person name="Morris P.F."/>
            <person name="Phuntumart V."/>
            <person name="Putnam N.H."/>
            <person name="Rash S."/>
            <person name="Rose J.K."/>
            <person name="Sakihama Y."/>
            <person name="Salamov A.A."/>
            <person name="Savidor A."/>
            <person name="Scheuring C.F."/>
            <person name="Smith B.M."/>
            <person name="Sobral B.W."/>
            <person name="Terry A."/>
            <person name="Torto-Alalibo T.A."/>
            <person name="Win J."/>
            <person name="Xu Z."/>
            <person name="Zhang H."/>
            <person name="Grigoriev I.V."/>
            <person name="Rokhsar D.S."/>
            <person name="Boore J.L."/>
        </authorList>
    </citation>
    <scope>NUCLEOTIDE SEQUENCE [LARGE SCALE GENOMIC DNA]</scope>
    <source>
        <strain evidence="1 2">P6497</strain>
    </source>
</reference>
<dbReference type="KEGG" id="psoj:PHYSODRAFT_458823"/>
<gene>
    <name evidence="1" type="ORF">PHYSODRAFT_458823</name>
</gene>
<feature type="non-terminal residue" evidence="1">
    <location>
        <position position="1"/>
    </location>
</feature>
<evidence type="ECO:0000313" key="2">
    <source>
        <dbReference type="Proteomes" id="UP000002640"/>
    </source>
</evidence>
<dbReference type="InParanoid" id="G5A2E6"/>
<sequence>LDDVYADLGSFFERIKMHKAQPCGASAKQPQSRIFVEVFNNYVVPFDLQKTEKVVWALKTAHLSTPNTMVSEQCETGEGTNTRRLMISIARHGVEMSVQVHIAVRRYIEEDRTVFISRMQVEPLHGSLIAACRETTRLVLEHGGTACGATTILRTHCQISDLDRPSHHDNLPDPSLVPASCYQRWVRAWEKSISDFNHRVEDALFVE</sequence>
<accession>G5A2E6</accession>
<organism evidence="1 2">
    <name type="scientific">Phytophthora sojae (strain P6497)</name>
    <name type="common">Soybean stem and root rot agent</name>
    <name type="synonym">Phytophthora megasperma f. sp. glycines</name>
    <dbReference type="NCBI Taxonomy" id="1094619"/>
    <lineage>
        <taxon>Eukaryota</taxon>
        <taxon>Sar</taxon>
        <taxon>Stramenopiles</taxon>
        <taxon>Oomycota</taxon>
        <taxon>Peronosporomycetes</taxon>
        <taxon>Peronosporales</taxon>
        <taxon>Peronosporaceae</taxon>
        <taxon>Phytophthora</taxon>
    </lineage>
</organism>
<keyword evidence="2" id="KW-1185">Reference proteome</keyword>
<dbReference type="AlphaFoldDB" id="G5A2E6"/>
<protein>
    <submittedName>
        <fullName evidence="1">Uncharacterized protein</fullName>
    </submittedName>
</protein>
<dbReference type="GeneID" id="20653168"/>
<name>G5A2E6_PHYSP</name>
<feature type="non-terminal residue" evidence="1">
    <location>
        <position position="207"/>
    </location>
</feature>
<dbReference type="RefSeq" id="XP_009534698.1">
    <property type="nucleotide sequence ID" value="XM_009536403.1"/>
</dbReference>
<evidence type="ECO:0000313" key="1">
    <source>
        <dbReference type="EMBL" id="EGZ09837.1"/>
    </source>
</evidence>